<dbReference type="EMBL" id="MCFF01000061">
    <property type="protein sequence ID" value="ORZ02024.1"/>
    <property type="molecule type" value="Genomic_DNA"/>
</dbReference>
<evidence type="ECO:0000313" key="2">
    <source>
        <dbReference type="Proteomes" id="UP000193648"/>
    </source>
</evidence>
<dbReference type="AlphaFoldDB" id="A0A1Y2G813"/>
<proteinExistence type="predicted"/>
<comment type="caution">
    <text evidence="1">The sequence shown here is derived from an EMBL/GenBank/DDBJ whole genome shotgun (WGS) entry which is preliminary data.</text>
</comment>
<keyword evidence="2" id="KW-1185">Reference proteome</keyword>
<dbReference type="Proteomes" id="UP000193648">
    <property type="component" value="Unassembled WGS sequence"/>
</dbReference>
<dbReference type="GeneID" id="33561783"/>
<reference evidence="1 2" key="1">
    <citation type="submission" date="2016-07" db="EMBL/GenBank/DDBJ databases">
        <title>Pervasive Adenine N6-methylation of Active Genes in Fungi.</title>
        <authorList>
            <consortium name="DOE Joint Genome Institute"/>
            <person name="Mondo S.J."/>
            <person name="Dannebaum R.O."/>
            <person name="Kuo R.C."/>
            <person name="Labutti K."/>
            <person name="Haridas S."/>
            <person name="Kuo A."/>
            <person name="Salamov A."/>
            <person name="Ahrendt S.R."/>
            <person name="Lipzen A."/>
            <person name="Sullivan W."/>
            <person name="Andreopoulos W.B."/>
            <person name="Clum A."/>
            <person name="Lindquist E."/>
            <person name="Daum C."/>
            <person name="Ramamoorthy G.K."/>
            <person name="Gryganskyi A."/>
            <person name="Culley D."/>
            <person name="Magnuson J.K."/>
            <person name="James T.Y."/>
            <person name="O'Malley M.A."/>
            <person name="Stajich J.E."/>
            <person name="Spatafora J.W."/>
            <person name="Visel A."/>
            <person name="Grigoriev I.V."/>
        </authorList>
    </citation>
    <scope>NUCLEOTIDE SEQUENCE [LARGE SCALE GENOMIC DNA]</scope>
    <source>
        <strain evidence="1 2">NRRL 3116</strain>
    </source>
</reference>
<evidence type="ECO:0000313" key="1">
    <source>
        <dbReference type="EMBL" id="ORZ02024.1"/>
    </source>
</evidence>
<name>A0A1Y2G813_9FUNG</name>
<dbReference type="InParanoid" id="A0A1Y2G813"/>
<dbReference type="RefSeq" id="XP_021876252.1">
    <property type="nucleotide sequence ID" value="XM_022019939.1"/>
</dbReference>
<protein>
    <submittedName>
        <fullName evidence="1">Uncharacterized protein</fullName>
    </submittedName>
</protein>
<organism evidence="1 2">
    <name type="scientific">Lobosporangium transversale</name>
    <dbReference type="NCBI Taxonomy" id="64571"/>
    <lineage>
        <taxon>Eukaryota</taxon>
        <taxon>Fungi</taxon>
        <taxon>Fungi incertae sedis</taxon>
        <taxon>Mucoromycota</taxon>
        <taxon>Mortierellomycotina</taxon>
        <taxon>Mortierellomycetes</taxon>
        <taxon>Mortierellales</taxon>
        <taxon>Mortierellaceae</taxon>
        <taxon>Lobosporangium</taxon>
    </lineage>
</organism>
<sequence>MKKDWKERKVLKNFFFFQQLKTFILISLNAPDRNTYGDGANKKKKIKLLCLFRCFVIRN</sequence>
<gene>
    <name evidence="1" type="ORF">BCR41DRAFT_208194</name>
</gene>
<accession>A0A1Y2G813</accession>